<name>A0A6A6NDA3_HEVBR</name>
<keyword evidence="10 13" id="KW-0863">Zinc-finger</keyword>
<dbReference type="Gene3D" id="3.30.40.10">
    <property type="entry name" value="Zinc/RING finger domain, C3HC4 (zinc finger)"/>
    <property type="match status" value="1"/>
</dbReference>
<dbReference type="CDD" id="cd22582">
    <property type="entry name" value="BRcat_RBR_unk"/>
    <property type="match status" value="1"/>
</dbReference>
<dbReference type="GO" id="GO:0016567">
    <property type="term" value="P:protein ubiquitination"/>
    <property type="evidence" value="ECO:0007669"/>
    <property type="project" value="UniProtKB-UniPathway"/>
</dbReference>
<keyword evidence="8" id="KW-0479">Metal-binding</keyword>
<comment type="cofactor">
    <cofactor evidence="2">
        <name>Zn(2+)</name>
        <dbReference type="ChEBI" id="CHEBI:29105"/>
    </cofactor>
</comment>
<comment type="pathway">
    <text evidence="4">Protein modification; protein ubiquitination.</text>
</comment>
<protein>
    <recommendedName>
        <fullName evidence="6">RBR-type E3 ubiquitin transferase</fullName>
        <ecNumber evidence="6">2.3.2.31</ecNumber>
    </recommendedName>
</protein>
<accession>A0A6A6NDA3</accession>
<evidence type="ECO:0000256" key="12">
    <source>
        <dbReference type="ARBA" id="ARBA00022833"/>
    </source>
</evidence>
<keyword evidence="9" id="KW-0677">Repeat</keyword>
<evidence type="ECO:0000256" key="6">
    <source>
        <dbReference type="ARBA" id="ARBA00012251"/>
    </source>
</evidence>
<organism evidence="16 17">
    <name type="scientific">Hevea brasiliensis</name>
    <name type="common">Para rubber tree</name>
    <name type="synonym">Siphonia brasiliensis</name>
    <dbReference type="NCBI Taxonomy" id="3981"/>
    <lineage>
        <taxon>Eukaryota</taxon>
        <taxon>Viridiplantae</taxon>
        <taxon>Streptophyta</taxon>
        <taxon>Embryophyta</taxon>
        <taxon>Tracheophyta</taxon>
        <taxon>Spermatophyta</taxon>
        <taxon>Magnoliopsida</taxon>
        <taxon>eudicotyledons</taxon>
        <taxon>Gunneridae</taxon>
        <taxon>Pentapetalae</taxon>
        <taxon>rosids</taxon>
        <taxon>fabids</taxon>
        <taxon>Malpighiales</taxon>
        <taxon>Euphorbiaceae</taxon>
        <taxon>Crotonoideae</taxon>
        <taxon>Micrandreae</taxon>
        <taxon>Hevea</taxon>
    </lineage>
</organism>
<proteinExistence type="inferred from homology"/>
<evidence type="ECO:0000256" key="13">
    <source>
        <dbReference type="PROSITE-ProRule" id="PRU00175"/>
    </source>
</evidence>
<evidence type="ECO:0000256" key="8">
    <source>
        <dbReference type="ARBA" id="ARBA00022723"/>
    </source>
</evidence>
<dbReference type="Proteomes" id="UP000467840">
    <property type="component" value="Chromosome 11"/>
</dbReference>
<reference evidence="16 17" key="1">
    <citation type="journal article" date="2020" name="Mol. Plant">
        <title>The Chromosome-Based Rubber Tree Genome Provides New Insights into Spurge Genome Evolution and Rubber Biosynthesis.</title>
        <authorList>
            <person name="Liu J."/>
            <person name="Shi C."/>
            <person name="Shi C.C."/>
            <person name="Li W."/>
            <person name="Zhang Q.J."/>
            <person name="Zhang Y."/>
            <person name="Li K."/>
            <person name="Lu H.F."/>
            <person name="Shi C."/>
            <person name="Zhu S.T."/>
            <person name="Xiao Z.Y."/>
            <person name="Nan H."/>
            <person name="Yue Y."/>
            <person name="Zhu X.G."/>
            <person name="Wu Y."/>
            <person name="Hong X.N."/>
            <person name="Fan G.Y."/>
            <person name="Tong Y."/>
            <person name="Zhang D."/>
            <person name="Mao C.L."/>
            <person name="Liu Y.L."/>
            <person name="Hao S.J."/>
            <person name="Liu W.Q."/>
            <person name="Lv M.Q."/>
            <person name="Zhang H.B."/>
            <person name="Liu Y."/>
            <person name="Hu-Tang G.R."/>
            <person name="Wang J.P."/>
            <person name="Wang J.H."/>
            <person name="Sun Y.H."/>
            <person name="Ni S.B."/>
            <person name="Chen W.B."/>
            <person name="Zhang X.C."/>
            <person name="Jiao Y.N."/>
            <person name="Eichler E.E."/>
            <person name="Li G.H."/>
            <person name="Liu X."/>
            <person name="Gao L.Z."/>
        </authorList>
    </citation>
    <scope>NUCLEOTIDE SEQUENCE [LARGE SCALE GENOMIC DNA]</scope>
    <source>
        <strain evidence="17">cv. GT1</strain>
        <tissue evidence="16">Leaf</tissue>
    </source>
</reference>
<evidence type="ECO:0000256" key="11">
    <source>
        <dbReference type="ARBA" id="ARBA00022786"/>
    </source>
</evidence>
<comment type="caution">
    <text evidence="16">The sequence shown here is derived from an EMBL/GenBank/DDBJ whole genome shotgun (WGS) entry which is preliminary data.</text>
</comment>
<dbReference type="InterPro" id="IPR013083">
    <property type="entry name" value="Znf_RING/FYVE/PHD"/>
</dbReference>
<dbReference type="AlphaFoldDB" id="A0A6A6NDA3"/>
<evidence type="ECO:0000313" key="17">
    <source>
        <dbReference type="Proteomes" id="UP000467840"/>
    </source>
</evidence>
<dbReference type="InterPro" id="IPR002867">
    <property type="entry name" value="IBR_dom"/>
</dbReference>
<dbReference type="PROSITE" id="PS50089">
    <property type="entry name" value="ZF_RING_2"/>
    <property type="match status" value="1"/>
</dbReference>
<evidence type="ECO:0000256" key="3">
    <source>
        <dbReference type="ARBA" id="ARBA00003976"/>
    </source>
</evidence>
<keyword evidence="12" id="KW-0862">Zinc</keyword>
<evidence type="ECO:0000256" key="2">
    <source>
        <dbReference type="ARBA" id="ARBA00001947"/>
    </source>
</evidence>
<dbReference type="GO" id="GO:0061630">
    <property type="term" value="F:ubiquitin protein ligase activity"/>
    <property type="evidence" value="ECO:0007669"/>
    <property type="project" value="UniProtKB-EC"/>
</dbReference>
<dbReference type="InterPro" id="IPR031127">
    <property type="entry name" value="E3_UB_ligase_RBR"/>
</dbReference>
<keyword evidence="11" id="KW-0833">Ubl conjugation pathway</keyword>
<evidence type="ECO:0000256" key="7">
    <source>
        <dbReference type="ARBA" id="ARBA00022679"/>
    </source>
</evidence>
<evidence type="ECO:0000256" key="5">
    <source>
        <dbReference type="ARBA" id="ARBA00005884"/>
    </source>
</evidence>
<evidence type="ECO:0000259" key="14">
    <source>
        <dbReference type="PROSITE" id="PS50089"/>
    </source>
</evidence>
<keyword evidence="17" id="KW-1185">Reference proteome</keyword>
<evidence type="ECO:0000256" key="10">
    <source>
        <dbReference type="ARBA" id="ARBA00022771"/>
    </source>
</evidence>
<dbReference type="InterPro" id="IPR001841">
    <property type="entry name" value="Znf_RING"/>
</dbReference>
<dbReference type="GO" id="GO:0008270">
    <property type="term" value="F:zinc ion binding"/>
    <property type="evidence" value="ECO:0007669"/>
    <property type="project" value="UniProtKB-KW"/>
</dbReference>
<dbReference type="FunFam" id="3.30.40.10:FF:000230">
    <property type="entry name" value="RBR-type E3 ubiquitin transferase"/>
    <property type="match status" value="1"/>
</dbReference>
<dbReference type="PROSITE" id="PS51873">
    <property type="entry name" value="TRIAD"/>
    <property type="match status" value="1"/>
</dbReference>
<dbReference type="UniPathway" id="UPA00143"/>
<comment type="catalytic activity">
    <reaction evidence="1">
        <text>[E2 ubiquitin-conjugating enzyme]-S-ubiquitinyl-L-cysteine + [acceptor protein]-L-lysine = [E2 ubiquitin-conjugating enzyme]-L-cysteine + [acceptor protein]-N(6)-ubiquitinyl-L-lysine.</text>
        <dbReference type="EC" id="2.3.2.31"/>
    </reaction>
</comment>
<dbReference type="EMBL" id="JAAGAX010000002">
    <property type="protein sequence ID" value="KAF2323035.1"/>
    <property type="molecule type" value="Genomic_DNA"/>
</dbReference>
<keyword evidence="7" id="KW-0808">Transferase</keyword>
<dbReference type="PROSITE" id="PS00518">
    <property type="entry name" value="ZF_RING_1"/>
    <property type="match status" value="1"/>
</dbReference>
<dbReference type="EC" id="2.3.2.31" evidence="6"/>
<dbReference type="Pfam" id="PF00097">
    <property type="entry name" value="zf-C3HC4"/>
    <property type="match status" value="1"/>
</dbReference>
<dbReference type="InterPro" id="IPR017907">
    <property type="entry name" value="Znf_RING_CS"/>
</dbReference>
<dbReference type="InterPro" id="IPR044066">
    <property type="entry name" value="TRIAD_supradom"/>
</dbReference>
<dbReference type="PANTHER" id="PTHR11685">
    <property type="entry name" value="RBR FAMILY RING FINGER AND IBR DOMAIN-CONTAINING"/>
    <property type="match status" value="1"/>
</dbReference>
<dbReference type="InterPro" id="IPR018957">
    <property type="entry name" value="Znf_C3HC4_RING-type"/>
</dbReference>
<dbReference type="Pfam" id="PF01485">
    <property type="entry name" value="IBR"/>
    <property type="match status" value="1"/>
</dbReference>
<evidence type="ECO:0000256" key="9">
    <source>
        <dbReference type="ARBA" id="ARBA00022737"/>
    </source>
</evidence>
<evidence type="ECO:0000259" key="15">
    <source>
        <dbReference type="PROSITE" id="PS51873"/>
    </source>
</evidence>
<evidence type="ECO:0000256" key="4">
    <source>
        <dbReference type="ARBA" id="ARBA00004906"/>
    </source>
</evidence>
<comment type="similarity">
    <text evidence="5">Belongs to the RBR family. Ariadne subfamily.</text>
</comment>
<feature type="domain" description="RING-type" evidence="14">
    <location>
        <begin position="86"/>
        <end position="131"/>
    </location>
</feature>
<dbReference type="SMART" id="SM00647">
    <property type="entry name" value="IBR"/>
    <property type="match status" value="1"/>
</dbReference>
<sequence>MAKEYVSDLDFVDDFYFSLLFDNEKRQEGFAVSDAKCTEDMQFQEALMGRVIISQMKKNNPTSDLMIEAPPEPNHQEGGQSSHSFCDICVESKESNHMFTTDRCLHSYCSDCISKYVATKTQESITVITCPGLNCKAVLELENCRDKLNKGVIDLWEEALCEKLISGSQRFYCPFKDCSAMLVNDNEGEDIREAECPFCNRLFCARCYVPWHSGVECEVYQRLNEDERGRQDLMVMELARDKKWRRCPQCKFFVEKTEGVVSSFAMHVDRNGQKVIMVARKTSLAGVSMRVVCIYTTSEVALNN</sequence>
<evidence type="ECO:0000313" key="16">
    <source>
        <dbReference type="EMBL" id="KAF2323035.1"/>
    </source>
</evidence>
<feature type="domain" description="RING-type" evidence="15">
    <location>
        <begin position="82"/>
        <end position="299"/>
    </location>
</feature>
<gene>
    <name evidence="16" type="ORF">GH714_032907</name>
</gene>
<dbReference type="SUPFAM" id="SSF57850">
    <property type="entry name" value="RING/U-box"/>
    <property type="match status" value="2"/>
</dbReference>
<evidence type="ECO:0000256" key="1">
    <source>
        <dbReference type="ARBA" id="ARBA00001798"/>
    </source>
</evidence>
<comment type="function">
    <text evidence="3">Might act as an E3 ubiquitin-protein ligase, or as part of E3 complex, which accepts ubiquitin from specific E2 ubiquitin-conjugating enzymes and then transfers it to substrates.</text>
</comment>